<dbReference type="PROSITE" id="PS50190">
    <property type="entry name" value="SEC7"/>
    <property type="match status" value="1"/>
</dbReference>
<gene>
    <name evidence="3" type="ORF">J437_LFUL003243</name>
</gene>
<evidence type="ECO:0000259" key="2">
    <source>
        <dbReference type="PROSITE" id="PS50190"/>
    </source>
</evidence>
<dbReference type="Pfam" id="PF12937">
    <property type="entry name" value="F-box-like"/>
    <property type="match status" value="1"/>
</dbReference>
<dbReference type="EMBL" id="KZ308115">
    <property type="protein sequence ID" value="KAG8221867.1"/>
    <property type="molecule type" value="Genomic_DNA"/>
</dbReference>
<feature type="domain" description="F-box" evidence="1">
    <location>
        <begin position="47"/>
        <end position="90"/>
    </location>
</feature>
<dbReference type="InterPro" id="IPR036047">
    <property type="entry name" value="F-box-like_dom_sf"/>
</dbReference>
<dbReference type="InterPro" id="IPR023394">
    <property type="entry name" value="Sec7_C_sf"/>
</dbReference>
<dbReference type="Gene3D" id="1.10.1000.11">
    <property type="entry name" value="Arf Nucleotide-binding Site Opener,domain 2"/>
    <property type="match status" value="1"/>
</dbReference>
<dbReference type="PANTHER" id="PTHR10663">
    <property type="entry name" value="GUANYL-NUCLEOTIDE EXCHANGE FACTOR"/>
    <property type="match status" value="1"/>
</dbReference>
<name>A0A8K0JSG8_LADFU</name>
<dbReference type="Proteomes" id="UP000792457">
    <property type="component" value="Unassembled WGS sequence"/>
</dbReference>
<reference evidence="3" key="1">
    <citation type="submission" date="2013-04" db="EMBL/GenBank/DDBJ databases">
        <authorList>
            <person name="Qu J."/>
            <person name="Murali S.C."/>
            <person name="Bandaranaike D."/>
            <person name="Bellair M."/>
            <person name="Blankenburg K."/>
            <person name="Chao H."/>
            <person name="Dinh H."/>
            <person name="Doddapaneni H."/>
            <person name="Downs B."/>
            <person name="Dugan-Rocha S."/>
            <person name="Elkadiri S."/>
            <person name="Gnanaolivu R.D."/>
            <person name="Hernandez B."/>
            <person name="Javaid M."/>
            <person name="Jayaseelan J.C."/>
            <person name="Lee S."/>
            <person name="Li M."/>
            <person name="Ming W."/>
            <person name="Munidasa M."/>
            <person name="Muniz J."/>
            <person name="Nguyen L."/>
            <person name="Ongeri F."/>
            <person name="Osuji N."/>
            <person name="Pu L.-L."/>
            <person name="Puazo M."/>
            <person name="Qu C."/>
            <person name="Quiroz J."/>
            <person name="Raj R."/>
            <person name="Weissenberger G."/>
            <person name="Xin Y."/>
            <person name="Zou X."/>
            <person name="Han Y."/>
            <person name="Richards S."/>
            <person name="Worley K."/>
            <person name="Muzny D."/>
            <person name="Gibbs R."/>
        </authorList>
    </citation>
    <scope>NUCLEOTIDE SEQUENCE</scope>
    <source>
        <strain evidence="3">Sampled in the wild</strain>
    </source>
</reference>
<feature type="domain" description="SEC7" evidence="2">
    <location>
        <begin position="105"/>
        <end position="287"/>
    </location>
</feature>
<dbReference type="Gene3D" id="1.10.220.20">
    <property type="match status" value="1"/>
</dbReference>
<dbReference type="SMART" id="SM00222">
    <property type="entry name" value="Sec7"/>
    <property type="match status" value="1"/>
</dbReference>
<dbReference type="GO" id="GO:0005085">
    <property type="term" value="F:guanyl-nucleotide exchange factor activity"/>
    <property type="evidence" value="ECO:0007669"/>
    <property type="project" value="InterPro"/>
</dbReference>
<accession>A0A8K0JSG8</accession>
<keyword evidence="4" id="KW-1185">Reference proteome</keyword>
<evidence type="ECO:0000259" key="1">
    <source>
        <dbReference type="PROSITE" id="PS50181"/>
    </source>
</evidence>
<evidence type="ECO:0000313" key="3">
    <source>
        <dbReference type="EMBL" id="KAG8221867.1"/>
    </source>
</evidence>
<dbReference type="OrthoDB" id="18431at2759"/>
<dbReference type="CDD" id="cd00171">
    <property type="entry name" value="Sec7"/>
    <property type="match status" value="1"/>
</dbReference>
<dbReference type="PANTHER" id="PTHR10663:SF372">
    <property type="entry name" value="F-BOX ONLY PROTEIN 8"/>
    <property type="match status" value="1"/>
</dbReference>
<dbReference type="Gene3D" id="1.20.1280.50">
    <property type="match status" value="1"/>
</dbReference>
<reference evidence="3" key="2">
    <citation type="submission" date="2017-10" db="EMBL/GenBank/DDBJ databases">
        <title>Ladona fulva Genome sequencing and assembly.</title>
        <authorList>
            <person name="Murali S."/>
            <person name="Richards S."/>
            <person name="Bandaranaike D."/>
            <person name="Bellair M."/>
            <person name="Blankenburg K."/>
            <person name="Chao H."/>
            <person name="Dinh H."/>
            <person name="Doddapaneni H."/>
            <person name="Dugan-Rocha S."/>
            <person name="Elkadiri S."/>
            <person name="Gnanaolivu R."/>
            <person name="Hernandez B."/>
            <person name="Skinner E."/>
            <person name="Javaid M."/>
            <person name="Lee S."/>
            <person name="Li M."/>
            <person name="Ming W."/>
            <person name="Munidasa M."/>
            <person name="Muniz J."/>
            <person name="Nguyen L."/>
            <person name="Hughes D."/>
            <person name="Osuji N."/>
            <person name="Pu L.-L."/>
            <person name="Puazo M."/>
            <person name="Qu C."/>
            <person name="Quiroz J."/>
            <person name="Raj R."/>
            <person name="Weissenberger G."/>
            <person name="Xin Y."/>
            <person name="Zou X."/>
            <person name="Han Y."/>
            <person name="Worley K."/>
            <person name="Muzny D."/>
            <person name="Gibbs R."/>
        </authorList>
    </citation>
    <scope>NUCLEOTIDE SEQUENCE</scope>
    <source>
        <strain evidence="3">Sampled in the wild</strain>
    </source>
</reference>
<dbReference type="Pfam" id="PF01369">
    <property type="entry name" value="Sec7"/>
    <property type="match status" value="1"/>
</dbReference>
<dbReference type="SUPFAM" id="SSF48425">
    <property type="entry name" value="Sec7 domain"/>
    <property type="match status" value="1"/>
</dbReference>
<evidence type="ECO:0000313" key="4">
    <source>
        <dbReference type="Proteomes" id="UP000792457"/>
    </source>
</evidence>
<dbReference type="InterPro" id="IPR001810">
    <property type="entry name" value="F-box_dom"/>
</dbReference>
<dbReference type="InterPro" id="IPR048003">
    <property type="entry name" value="FBXO8_F-box"/>
</dbReference>
<dbReference type="InterPro" id="IPR035999">
    <property type="entry name" value="Sec7_dom_sf"/>
</dbReference>
<dbReference type="AlphaFoldDB" id="A0A8K0JSG8"/>
<dbReference type="CDD" id="cd22088">
    <property type="entry name" value="F-box_FBXO8"/>
    <property type="match status" value="1"/>
</dbReference>
<dbReference type="GO" id="GO:0032012">
    <property type="term" value="P:regulation of ARF protein signal transduction"/>
    <property type="evidence" value="ECO:0007669"/>
    <property type="project" value="InterPro"/>
</dbReference>
<dbReference type="InterPro" id="IPR000904">
    <property type="entry name" value="Sec7_dom"/>
</dbReference>
<dbReference type="SUPFAM" id="SSF81383">
    <property type="entry name" value="F-box domain"/>
    <property type="match status" value="1"/>
</dbReference>
<dbReference type="PROSITE" id="PS50181">
    <property type="entry name" value="FBOX"/>
    <property type="match status" value="1"/>
</dbReference>
<proteinExistence type="predicted"/>
<evidence type="ECO:0008006" key="5">
    <source>
        <dbReference type="Google" id="ProtNLM"/>
    </source>
</evidence>
<sequence length="296" mass="34874">MGQAVRRFMLLDFEVDMILRYLAMEPEHNSIYTKEWEVGGETLSNKFPDLNDLPPELSLEVLSHLNATDLCLASCVWQELAADEILWQSLCRNQWGYVSIYEEKKKFSYRKLYMDLDEGTLTFNSDAHKGMDYFISRGLLLDRPDEIASFFHHTHCLHPRQMRIYLDSRRDVLEKLVELQDYGNLFLPQALRRFFQTIQAPNDRGNYLQTLLEKFSRQFCQCNPHLTLTPDVVYILCFSLILLSVDLTSPHVKNKMSKREFIRNVRNALQRFDDELYGHLYDDIYLDGHIAPNTED</sequence>
<comment type="caution">
    <text evidence="3">The sequence shown here is derived from an EMBL/GenBank/DDBJ whole genome shotgun (WGS) entry which is preliminary data.</text>
</comment>
<organism evidence="3 4">
    <name type="scientific">Ladona fulva</name>
    <name type="common">Scarce chaser dragonfly</name>
    <name type="synonym">Libellula fulva</name>
    <dbReference type="NCBI Taxonomy" id="123851"/>
    <lineage>
        <taxon>Eukaryota</taxon>
        <taxon>Metazoa</taxon>
        <taxon>Ecdysozoa</taxon>
        <taxon>Arthropoda</taxon>
        <taxon>Hexapoda</taxon>
        <taxon>Insecta</taxon>
        <taxon>Pterygota</taxon>
        <taxon>Palaeoptera</taxon>
        <taxon>Odonata</taxon>
        <taxon>Epiprocta</taxon>
        <taxon>Anisoptera</taxon>
        <taxon>Libelluloidea</taxon>
        <taxon>Libellulidae</taxon>
        <taxon>Ladona</taxon>
    </lineage>
</organism>
<protein>
    <recommendedName>
        <fullName evidence="5">F-box protein 8</fullName>
    </recommendedName>
</protein>